<evidence type="ECO:0000313" key="2">
    <source>
        <dbReference type="EMBL" id="BAS94783.1"/>
    </source>
</evidence>
<dbReference type="FunCoup" id="A0A0P0WPE4">
    <property type="interactions" value="331"/>
</dbReference>
<reference evidence="2 3" key="2">
    <citation type="journal article" date="2013" name="Plant Cell Physiol.">
        <title>Rice Annotation Project Database (RAP-DB): an integrative and interactive database for rice genomics.</title>
        <authorList>
            <person name="Sakai H."/>
            <person name="Lee S.S."/>
            <person name="Tanaka T."/>
            <person name="Numa H."/>
            <person name="Kim J."/>
            <person name="Kawahara Y."/>
            <person name="Wakimoto H."/>
            <person name="Yang C.C."/>
            <person name="Iwamoto M."/>
            <person name="Abe T."/>
            <person name="Yamada Y."/>
            <person name="Muto A."/>
            <person name="Inokuchi H."/>
            <person name="Ikemura T."/>
            <person name="Matsumoto T."/>
            <person name="Sasaki T."/>
            <person name="Itoh T."/>
        </authorList>
    </citation>
    <scope>NUCLEOTIDE SEQUENCE [LARGE SCALE GENOMIC DNA]</scope>
    <source>
        <strain evidence="3">cv. Nipponbare</strain>
    </source>
</reference>
<dbReference type="PaxDb" id="39947-A0A0P0WPE4"/>
<sequence>MKHSMATEGLSSDSFPSPRPPATSSPAPAAEAPASCGGGGDEQCGGGPRDCVVVVDDAGEFVSCARRGEARPHGLGGTGGFRWGPEAAPAAAPAEAAVRRWSGGRFVAGDGDLRVGRSPGSRRGGGGGEGDARPPPGRPAP</sequence>
<reference evidence="2 3" key="3">
    <citation type="journal article" date="2013" name="Rice">
        <title>Improvement of the Oryza sativa Nipponbare reference genome using next generation sequence and optical map data.</title>
        <authorList>
            <person name="Kawahara Y."/>
            <person name="de la Bastide M."/>
            <person name="Hamilton J.P."/>
            <person name="Kanamori H."/>
            <person name="McCombie W.R."/>
            <person name="Ouyang S."/>
            <person name="Schwartz D.C."/>
            <person name="Tanaka T."/>
            <person name="Wu J."/>
            <person name="Zhou S."/>
            <person name="Childs K.L."/>
            <person name="Davidson R.M."/>
            <person name="Lin H."/>
            <person name="Quesada-Ocampo L."/>
            <person name="Vaillancourt B."/>
            <person name="Sakai H."/>
            <person name="Lee S.S."/>
            <person name="Kim J."/>
            <person name="Numa H."/>
            <person name="Itoh T."/>
            <person name="Buell C.R."/>
            <person name="Matsumoto T."/>
        </authorList>
    </citation>
    <scope>NUCLEOTIDE SEQUENCE [LARGE SCALE GENOMIC DNA]</scope>
    <source>
        <strain evidence="3">cv. Nipponbare</strain>
    </source>
</reference>
<protein>
    <submittedName>
        <fullName evidence="2">Os05g0503200 protein</fullName>
    </submittedName>
</protein>
<keyword evidence="3" id="KW-1185">Reference proteome</keyword>
<gene>
    <name evidence="2" type="ordered locus">Os05g0503200</name>
    <name evidence="2" type="ORF">OSNPB_050503200</name>
</gene>
<feature type="region of interest" description="Disordered" evidence="1">
    <location>
        <begin position="1"/>
        <end position="49"/>
    </location>
</feature>
<feature type="compositionally biased region" description="Gly residues" evidence="1">
    <location>
        <begin position="36"/>
        <end position="48"/>
    </location>
</feature>
<evidence type="ECO:0000313" key="3">
    <source>
        <dbReference type="Proteomes" id="UP000059680"/>
    </source>
</evidence>
<dbReference type="EMBL" id="AP014961">
    <property type="protein sequence ID" value="BAS94783.1"/>
    <property type="molecule type" value="Genomic_DNA"/>
</dbReference>
<dbReference type="Proteomes" id="UP000059680">
    <property type="component" value="Chromosome 5"/>
</dbReference>
<proteinExistence type="predicted"/>
<dbReference type="AlphaFoldDB" id="A0A0P0WPE4"/>
<evidence type="ECO:0000256" key="1">
    <source>
        <dbReference type="SAM" id="MobiDB-lite"/>
    </source>
</evidence>
<organism evidence="2 3">
    <name type="scientific">Oryza sativa subsp. japonica</name>
    <name type="common">Rice</name>
    <dbReference type="NCBI Taxonomy" id="39947"/>
    <lineage>
        <taxon>Eukaryota</taxon>
        <taxon>Viridiplantae</taxon>
        <taxon>Streptophyta</taxon>
        <taxon>Embryophyta</taxon>
        <taxon>Tracheophyta</taxon>
        <taxon>Spermatophyta</taxon>
        <taxon>Magnoliopsida</taxon>
        <taxon>Liliopsida</taxon>
        <taxon>Poales</taxon>
        <taxon>Poaceae</taxon>
        <taxon>BOP clade</taxon>
        <taxon>Oryzoideae</taxon>
        <taxon>Oryzeae</taxon>
        <taxon>Oryzinae</taxon>
        <taxon>Oryza</taxon>
        <taxon>Oryza sativa</taxon>
    </lineage>
</organism>
<accession>A0A0P0WPE4</accession>
<feature type="compositionally biased region" description="Low complexity" evidence="1">
    <location>
        <begin position="24"/>
        <end position="35"/>
    </location>
</feature>
<reference evidence="3" key="1">
    <citation type="journal article" date="2005" name="Nature">
        <title>The map-based sequence of the rice genome.</title>
        <authorList>
            <consortium name="International rice genome sequencing project (IRGSP)"/>
            <person name="Matsumoto T."/>
            <person name="Wu J."/>
            <person name="Kanamori H."/>
            <person name="Katayose Y."/>
            <person name="Fujisawa M."/>
            <person name="Namiki N."/>
            <person name="Mizuno H."/>
            <person name="Yamamoto K."/>
            <person name="Antonio B.A."/>
            <person name="Baba T."/>
            <person name="Sakata K."/>
            <person name="Nagamura Y."/>
            <person name="Aoki H."/>
            <person name="Arikawa K."/>
            <person name="Arita K."/>
            <person name="Bito T."/>
            <person name="Chiden Y."/>
            <person name="Fujitsuka N."/>
            <person name="Fukunaka R."/>
            <person name="Hamada M."/>
            <person name="Harada C."/>
            <person name="Hayashi A."/>
            <person name="Hijishita S."/>
            <person name="Honda M."/>
            <person name="Hosokawa S."/>
            <person name="Ichikawa Y."/>
            <person name="Idonuma A."/>
            <person name="Iijima M."/>
            <person name="Ikeda M."/>
            <person name="Ikeno M."/>
            <person name="Ito K."/>
            <person name="Ito S."/>
            <person name="Ito T."/>
            <person name="Ito Y."/>
            <person name="Ito Y."/>
            <person name="Iwabuchi A."/>
            <person name="Kamiya K."/>
            <person name="Karasawa W."/>
            <person name="Kurita K."/>
            <person name="Katagiri S."/>
            <person name="Kikuta A."/>
            <person name="Kobayashi H."/>
            <person name="Kobayashi N."/>
            <person name="Machita K."/>
            <person name="Maehara T."/>
            <person name="Masukawa M."/>
            <person name="Mizubayashi T."/>
            <person name="Mukai Y."/>
            <person name="Nagasaki H."/>
            <person name="Nagata Y."/>
            <person name="Naito S."/>
            <person name="Nakashima M."/>
            <person name="Nakama Y."/>
            <person name="Nakamichi Y."/>
            <person name="Nakamura M."/>
            <person name="Meguro A."/>
            <person name="Negishi M."/>
            <person name="Ohta I."/>
            <person name="Ohta T."/>
            <person name="Okamoto M."/>
            <person name="Ono N."/>
            <person name="Saji S."/>
            <person name="Sakaguchi M."/>
            <person name="Sakai K."/>
            <person name="Shibata M."/>
            <person name="Shimokawa T."/>
            <person name="Song J."/>
            <person name="Takazaki Y."/>
            <person name="Terasawa K."/>
            <person name="Tsugane M."/>
            <person name="Tsuji K."/>
            <person name="Ueda S."/>
            <person name="Waki K."/>
            <person name="Yamagata H."/>
            <person name="Yamamoto M."/>
            <person name="Yamamoto S."/>
            <person name="Yamane H."/>
            <person name="Yoshiki S."/>
            <person name="Yoshihara R."/>
            <person name="Yukawa K."/>
            <person name="Zhong H."/>
            <person name="Yano M."/>
            <person name="Yuan Q."/>
            <person name="Ouyang S."/>
            <person name="Liu J."/>
            <person name="Jones K.M."/>
            <person name="Gansberger K."/>
            <person name="Moffat K."/>
            <person name="Hill J."/>
            <person name="Bera J."/>
            <person name="Fadrosh D."/>
            <person name="Jin S."/>
            <person name="Johri S."/>
            <person name="Kim M."/>
            <person name="Overton L."/>
            <person name="Reardon M."/>
            <person name="Tsitrin T."/>
            <person name="Vuong H."/>
            <person name="Weaver B."/>
            <person name="Ciecko A."/>
            <person name="Tallon L."/>
            <person name="Jackson J."/>
            <person name="Pai G."/>
            <person name="Aken S.V."/>
            <person name="Utterback T."/>
            <person name="Reidmuller S."/>
            <person name="Feldblyum T."/>
            <person name="Hsiao J."/>
            <person name="Zismann V."/>
            <person name="Iobst S."/>
            <person name="de Vazeille A.R."/>
            <person name="Buell C.R."/>
            <person name="Ying K."/>
            <person name="Li Y."/>
            <person name="Lu T."/>
            <person name="Huang Y."/>
            <person name="Zhao Q."/>
            <person name="Feng Q."/>
            <person name="Zhang L."/>
            <person name="Zhu J."/>
            <person name="Weng Q."/>
            <person name="Mu J."/>
            <person name="Lu Y."/>
            <person name="Fan D."/>
            <person name="Liu Y."/>
            <person name="Guan J."/>
            <person name="Zhang Y."/>
            <person name="Yu S."/>
            <person name="Liu X."/>
            <person name="Zhang Y."/>
            <person name="Hong G."/>
            <person name="Han B."/>
            <person name="Choisne N."/>
            <person name="Demange N."/>
            <person name="Orjeda G."/>
            <person name="Samain S."/>
            <person name="Cattolico L."/>
            <person name="Pelletier E."/>
            <person name="Couloux A."/>
            <person name="Segurens B."/>
            <person name="Wincker P."/>
            <person name="D'Hont A."/>
            <person name="Scarpelli C."/>
            <person name="Weissenbach J."/>
            <person name="Salanoubat M."/>
            <person name="Quetier F."/>
            <person name="Yu Y."/>
            <person name="Kim H.R."/>
            <person name="Rambo T."/>
            <person name="Currie J."/>
            <person name="Collura K."/>
            <person name="Luo M."/>
            <person name="Yang T."/>
            <person name="Ammiraju J.S.S."/>
            <person name="Engler F."/>
            <person name="Soderlund C."/>
            <person name="Wing R.A."/>
            <person name="Palmer L.E."/>
            <person name="de la Bastide M."/>
            <person name="Spiegel L."/>
            <person name="Nascimento L."/>
            <person name="Zutavern T."/>
            <person name="O'Shaughnessy A."/>
            <person name="Dike S."/>
            <person name="Dedhia N."/>
            <person name="Preston R."/>
            <person name="Balija V."/>
            <person name="McCombie W.R."/>
            <person name="Chow T."/>
            <person name="Chen H."/>
            <person name="Chung M."/>
            <person name="Chen C."/>
            <person name="Shaw J."/>
            <person name="Wu H."/>
            <person name="Hsiao K."/>
            <person name="Chao Y."/>
            <person name="Chu M."/>
            <person name="Cheng C."/>
            <person name="Hour A."/>
            <person name="Lee P."/>
            <person name="Lin S."/>
            <person name="Lin Y."/>
            <person name="Liou J."/>
            <person name="Liu S."/>
            <person name="Hsing Y."/>
            <person name="Raghuvanshi S."/>
            <person name="Mohanty A."/>
            <person name="Bharti A.K."/>
            <person name="Gaur A."/>
            <person name="Gupta V."/>
            <person name="Kumar D."/>
            <person name="Ravi V."/>
            <person name="Vij S."/>
            <person name="Kapur A."/>
            <person name="Khurana P."/>
            <person name="Khurana P."/>
            <person name="Khurana J.P."/>
            <person name="Tyagi A.K."/>
            <person name="Gaikwad K."/>
            <person name="Singh A."/>
            <person name="Dalal V."/>
            <person name="Srivastava S."/>
            <person name="Dixit A."/>
            <person name="Pal A.K."/>
            <person name="Ghazi I.A."/>
            <person name="Yadav M."/>
            <person name="Pandit A."/>
            <person name="Bhargava A."/>
            <person name="Sureshbabu K."/>
            <person name="Batra K."/>
            <person name="Sharma T.R."/>
            <person name="Mohapatra T."/>
            <person name="Singh N.K."/>
            <person name="Messing J."/>
            <person name="Nelson A.B."/>
            <person name="Fuks G."/>
            <person name="Kavchok S."/>
            <person name="Keizer G."/>
            <person name="Linton E."/>
            <person name="Llaca V."/>
            <person name="Song R."/>
            <person name="Tanyolac B."/>
            <person name="Young S."/>
            <person name="Ho-Il K."/>
            <person name="Hahn J.H."/>
            <person name="Sangsakoo G."/>
            <person name="Vanavichit A."/>
            <person name="de Mattos Luiz.A.T."/>
            <person name="Zimmer P.D."/>
            <person name="Malone G."/>
            <person name="Dellagostin O."/>
            <person name="de Oliveira A.C."/>
            <person name="Bevan M."/>
            <person name="Bancroft I."/>
            <person name="Minx P."/>
            <person name="Cordum H."/>
            <person name="Wilson R."/>
            <person name="Cheng Z."/>
            <person name="Jin W."/>
            <person name="Jiang J."/>
            <person name="Leong S.A."/>
            <person name="Iwama H."/>
            <person name="Gojobori T."/>
            <person name="Itoh T."/>
            <person name="Niimura Y."/>
            <person name="Fujii Y."/>
            <person name="Habara T."/>
            <person name="Sakai H."/>
            <person name="Sato Y."/>
            <person name="Wilson G."/>
            <person name="Kumar K."/>
            <person name="McCouch S."/>
            <person name="Juretic N."/>
            <person name="Hoen D."/>
            <person name="Wright S."/>
            <person name="Bruskiewich R."/>
            <person name="Bureau T."/>
            <person name="Miyao A."/>
            <person name="Hirochika H."/>
            <person name="Nishikawa T."/>
            <person name="Kadowaki K."/>
            <person name="Sugiura M."/>
            <person name="Burr B."/>
            <person name="Sasaki T."/>
        </authorList>
    </citation>
    <scope>NUCLEOTIDE SEQUENCE [LARGE SCALE GENOMIC DNA]</scope>
    <source>
        <strain evidence="3">cv. Nipponbare</strain>
    </source>
</reference>
<dbReference type="InParanoid" id="A0A0P0WPE4"/>
<name>A0A0P0WPE4_ORYSJ</name>
<feature type="region of interest" description="Disordered" evidence="1">
    <location>
        <begin position="68"/>
        <end position="141"/>
    </location>
</feature>
<feature type="compositionally biased region" description="Low complexity" evidence="1">
    <location>
        <begin position="85"/>
        <end position="96"/>
    </location>
</feature>